<gene>
    <name evidence="2" type="ORF">HPP92_016077</name>
</gene>
<keyword evidence="1" id="KW-0732">Signal</keyword>
<feature type="signal peptide" evidence="1">
    <location>
        <begin position="1"/>
        <end position="38"/>
    </location>
</feature>
<organism evidence="2 3">
    <name type="scientific">Vanilla planifolia</name>
    <name type="common">Vanilla</name>
    <dbReference type="NCBI Taxonomy" id="51239"/>
    <lineage>
        <taxon>Eukaryota</taxon>
        <taxon>Viridiplantae</taxon>
        <taxon>Streptophyta</taxon>
        <taxon>Embryophyta</taxon>
        <taxon>Tracheophyta</taxon>
        <taxon>Spermatophyta</taxon>
        <taxon>Magnoliopsida</taxon>
        <taxon>Liliopsida</taxon>
        <taxon>Asparagales</taxon>
        <taxon>Orchidaceae</taxon>
        <taxon>Vanilloideae</taxon>
        <taxon>Vanilleae</taxon>
        <taxon>Vanilla</taxon>
    </lineage>
</organism>
<evidence type="ECO:0000256" key="1">
    <source>
        <dbReference type="SAM" id="SignalP"/>
    </source>
</evidence>
<evidence type="ECO:0000313" key="2">
    <source>
        <dbReference type="EMBL" id="KAG0471531.1"/>
    </source>
</evidence>
<evidence type="ECO:0000313" key="3">
    <source>
        <dbReference type="Proteomes" id="UP000639772"/>
    </source>
</evidence>
<reference evidence="2 3" key="1">
    <citation type="journal article" date="2020" name="Nat. Food">
        <title>A phased Vanilla planifolia genome enables genetic improvement of flavour and production.</title>
        <authorList>
            <person name="Hasing T."/>
            <person name="Tang H."/>
            <person name="Brym M."/>
            <person name="Khazi F."/>
            <person name="Huang T."/>
            <person name="Chambers A.H."/>
        </authorList>
    </citation>
    <scope>NUCLEOTIDE SEQUENCE [LARGE SCALE GENOMIC DNA]</scope>
    <source>
        <tissue evidence="2">Leaf</tissue>
    </source>
</reference>
<name>A0A835QE43_VANPL</name>
<dbReference type="EMBL" id="JADCNM010000008">
    <property type="protein sequence ID" value="KAG0471531.1"/>
    <property type="molecule type" value="Genomic_DNA"/>
</dbReference>
<feature type="chain" id="PRO_5032418949" evidence="1">
    <location>
        <begin position="39"/>
        <end position="142"/>
    </location>
</feature>
<comment type="caution">
    <text evidence="2">The sequence shown here is derived from an EMBL/GenBank/DDBJ whole genome shotgun (WGS) entry which is preliminary data.</text>
</comment>
<accession>A0A835QE43</accession>
<protein>
    <submittedName>
        <fullName evidence="2">Uncharacterized protein</fullName>
    </submittedName>
</protein>
<proteinExistence type="predicted"/>
<sequence length="142" mass="16326">MTCTRRGSTMEMKKAIRLLVFVFLLLLSFREMAPRAEAKYCQKREHHGDEEGNSFARLRLSSPAVFPGDGAPRRGEVLPGEENIWALLDRSLLPKEMRQPRLCTRQLPRPPPTMHLPKVLLAAEKACMQTMEISSVMYMWLK</sequence>
<dbReference type="Proteomes" id="UP000639772">
    <property type="component" value="Unassembled WGS sequence"/>
</dbReference>
<dbReference type="AlphaFoldDB" id="A0A835QE43"/>